<protein>
    <submittedName>
        <fullName evidence="9">Uncharacterized protein</fullName>
    </submittedName>
</protein>
<keyword evidence="4 5" id="KW-0720">Serine protease</keyword>
<dbReference type="InterPro" id="IPR036852">
    <property type="entry name" value="Peptidase_S8/S53_dom_sf"/>
</dbReference>
<dbReference type="PANTHER" id="PTHR43806:SF11">
    <property type="entry name" value="CEREVISIN-RELATED"/>
    <property type="match status" value="1"/>
</dbReference>
<dbReference type="PANTHER" id="PTHR43806">
    <property type="entry name" value="PEPTIDASE S8"/>
    <property type="match status" value="1"/>
</dbReference>
<feature type="domain" description="Peptidase S8/S53" evidence="7">
    <location>
        <begin position="156"/>
        <end position="393"/>
    </location>
</feature>
<dbReference type="InterPro" id="IPR050131">
    <property type="entry name" value="Peptidase_S8_subtilisin-like"/>
</dbReference>
<dbReference type="InterPro" id="IPR054399">
    <property type="entry name" value="Fervidolysin-like_N_prodom"/>
</dbReference>
<evidence type="ECO:0000259" key="7">
    <source>
        <dbReference type="Pfam" id="PF00082"/>
    </source>
</evidence>
<dbReference type="Pfam" id="PF17957">
    <property type="entry name" value="Big_7"/>
    <property type="match status" value="1"/>
</dbReference>
<dbReference type="PRINTS" id="PR00723">
    <property type="entry name" value="SUBTILISIN"/>
</dbReference>
<evidence type="ECO:0000256" key="6">
    <source>
        <dbReference type="SAM" id="SignalP"/>
    </source>
</evidence>
<keyword evidence="10" id="KW-1185">Reference proteome</keyword>
<dbReference type="Proteomes" id="UP000609879">
    <property type="component" value="Unassembled WGS sequence"/>
</dbReference>
<feature type="chain" id="PRO_5046888914" evidence="6">
    <location>
        <begin position="31"/>
        <end position="598"/>
    </location>
</feature>
<gene>
    <name evidence="9" type="ORF">Ade02nite_27320</name>
</gene>
<evidence type="ECO:0000256" key="3">
    <source>
        <dbReference type="ARBA" id="ARBA00022801"/>
    </source>
</evidence>
<dbReference type="EMBL" id="BOMI01000050">
    <property type="protein sequence ID" value="GID74091.1"/>
    <property type="molecule type" value="Genomic_DNA"/>
</dbReference>
<feature type="signal peptide" evidence="6">
    <location>
        <begin position="1"/>
        <end position="30"/>
    </location>
</feature>
<dbReference type="Gene3D" id="3.30.70.80">
    <property type="entry name" value="Peptidase S8 propeptide/proteinase inhibitor I9"/>
    <property type="match status" value="1"/>
</dbReference>
<dbReference type="PROSITE" id="PS51892">
    <property type="entry name" value="SUBTILASE"/>
    <property type="match status" value="1"/>
</dbReference>
<sequence>MRLTKRRLAVGATSAAVVVAMTSATTWALAGTESAPAQPGKPVRLVVGYKDGANRAPAAQTLAAAGAAKLSAAAATGEAALGQLNALAVQVPAARSASAIAALRSDPNVAYVEVDQQRRATLAPNDPGYTSGRQPELGEVRVPLAWDTTTGGASPVKIAVVDTGVNATADLSGALLPGHDFVNNDSSAADDAGHGSQVAAIIAARGNNGKGIAGVCWTCKIIPVKVLDSQGSGYDSDVAAGIIWAVKQGAKVINLSLGGPASSKVLADAVAYANTNSVLVVAAAGNKSYAGDPLTNRSYPAAYTDVVAVAATAYRSNAIASYSYRNWSGDKWIDVAAPGTVAKLDRNGNLTTSTINGTSFAAPIVAGIAGLVKAKNPGFSGWSLMSALQSAAAKHKIGSVVTYGKIDAKDALTFATDRTPPKSTGIGPAQNALVRATTTIVPGGISDNWSGIRLVQLYVNGVYKGYAAKAPWGVPFKTNAYNGATKVQLKIFDKAGNTFSPSVRTLIVDNVAPVVKITSAPKSGSKISGTVTVKFTRSDARGIKVVQLLINGKVSQVRSTTTPFTFKASSVPNNTTVQLRAYDKAGNSALSAKYTYKK</sequence>
<dbReference type="InterPro" id="IPR023828">
    <property type="entry name" value="Peptidase_S8_Ser-AS"/>
</dbReference>
<evidence type="ECO:0000313" key="10">
    <source>
        <dbReference type="Proteomes" id="UP000609879"/>
    </source>
</evidence>
<proteinExistence type="inferred from homology"/>
<dbReference type="RefSeq" id="WP_203761988.1">
    <property type="nucleotide sequence ID" value="NZ_BAAABO010000032.1"/>
</dbReference>
<keyword evidence="6" id="KW-0732">Signal</keyword>
<dbReference type="Gene3D" id="3.40.50.200">
    <property type="entry name" value="Peptidase S8/S53 domain"/>
    <property type="match status" value="1"/>
</dbReference>
<accession>A0ABQ3Y267</accession>
<comment type="similarity">
    <text evidence="1 5">Belongs to the peptidase S8 family.</text>
</comment>
<dbReference type="Pfam" id="PF22148">
    <property type="entry name" value="Fervidolysin_NPro-like"/>
    <property type="match status" value="1"/>
</dbReference>
<comment type="caution">
    <text evidence="9">The sequence shown here is derived from an EMBL/GenBank/DDBJ whole genome shotgun (WGS) entry which is preliminary data.</text>
</comment>
<dbReference type="InterPro" id="IPR013783">
    <property type="entry name" value="Ig-like_fold"/>
</dbReference>
<feature type="active site" description="Charge relay system" evidence="5">
    <location>
        <position position="162"/>
    </location>
</feature>
<feature type="active site" description="Charge relay system" evidence="5">
    <location>
        <position position="359"/>
    </location>
</feature>
<evidence type="ECO:0000256" key="2">
    <source>
        <dbReference type="ARBA" id="ARBA00022670"/>
    </source>
</evidence>
<dbReference type="InterPro" id="IPR037045">
    <property type="entry name" value="S8pro/Inhibitor_I9_sf"/>
</dbReference>
<evidence type="ECO:0000256" key="4">
    <source>
        <dbReference type="ARBA" id="ARBA00022825"/>
    </source>
</evidence>
<feature type="active site" description="Charge relay system" evidence="5">
    <location>
        <position position="194"/>
    </location>
</feature>
<evidence type="ECO:0000313" key="9">
    <source>
        <dbReference type="EMBL" id="GID74091.1"/>
    </source>
</evidence>
<dbReference type="InterPro" id="IPR000209">
    <property type="entry name" value="Peptidase_S8/S53_dom"/>
</dbReference>
<organism evidence="9 10">
    <name type="scientific">Paractinoplanes deccanensis</name>
    <dbReference type="NCBI Taxonomy" id="113561"/>
    <lineage>
        <taxon>Bacteria</taxon>
        <taxon>Bacillati</taxon>
        <taxon>Actinomycetota</taxon>
        <taxon>Actinomycetes</taxon>
        <taxon>Micromonosporales</taxon>
        <taxon>Micromonosporaceae</taxon>
        <taxon>Paractinoplanes</taxon>
    </lineage>
</organism>
<feature type="domain" description="Fervidolysin-like N-terminal prodomain" evidence="8">
    <location>
        <begin position="45"/>
        <end position="114"/>
    </location>
</feature>
<dbReference type="Pfam" id="PF00082">
    <property type="entry name" value="Peptidase_S8"/>
    <property type="match status" value="1"/>
</dbReference>
<evidence type="ECO:0000256" key="5">
    <source>
        <dbReference type="PROSITE-ProRule" id="PRU01240"/>
    </source>
</evidence>
<name>A0ABQ3Y267_9ACTN</name>
<dbReference type="PROSITE" id="PS00138">
    <property type="entry name" value="SUBTILASE_SER"/>
    <property type="match status" value="1"/>
</dbReference>
<dbReference type="Gene3D" id="2.60.40.10">
    <property type="entry name" value="Immunoglobulins"/>
    <property type="match status" value="2"/>
</dbReference>
<dbReference type="SUPFAM" id="SSF52743">
    <property type="entry name" value="Subtilisin-like"/>
    <property type="match status" value="1"/>
</dbReference>
<evidence type="ECO:0000256" key="1">
    <source>
        <dbReference type="ARBA" id="ARBA00011073"/>
    </source>
</evidence>
<keyword evidence="3 5" id="KW-0378">Hydrolase</keyword>
<keyword evidence="2 5" id="KW-0645">Protease</keyword>
<evidence type="ECO:0000259" key="8">
    <source>
        <dbReference type="Pfam" id="PF22148"/>
    </source>
</evidence>
<reference evidence="9 10" key="1">
    <citation type="submission" date="2021-01" db="EMBL/GenBank/DDBJ databases">
        <title>Whole genome shotgun sequence of Actinoplanes deccanensis NBRC 13994.</title>
        <authorList>
            <person name="Komaki H."/>
            <person name="Tamura T."/>
        </authorList>
    </citation>
    <scope>NUCLEOTIDE SEQUENCE [LARGE SCALE GENOMIC DNA]</scope>
    <source>
        <strain evidence="9 10">NBRC 13994</strain>
    </source>
</reference>
<dbReference type="InterPro" id="IPR015500">
    <property type="entry name" value="Peptidase_S8_subtilisin-rel"/>
</dbReference>